<dbReference type="Gene3D" id="3.90.25.10">
    <property type="entry name" value="UDP-galactose 4-epimerase, domain 1"/>
    <property type="match status" value="1"/>
</dbReference>
<evidence type="ECO:0000259" key="1">
    <source>
        <dbReference type="Pfam" id="PF05368"/>
    </source>
</evidence>
<dbReference type="Proteomes" id="UP000248925">
    <property type="component" value="Unassembled WGS sequence"/>
</dbReference>
<dbReference type="PANTHER" id="PTHR43162:SF1">
    <property type="entry name" value="PRESTALK A DIFFERENTIATION PROTEIN A"/>
    <property type="match status" value="1"/>
</dbReference>
<evidence type="ECO:0000313" key="2">
    <source>
        <dbReference type="EMBL" id="PZM12207.1"/>
    </source>
</evidence>
<proteinExistence type="predicted"/>
<dbReference type="PANTHER" id="PTHR43162">
    <property type="match status" value="1"/>
</dbReference>
<dbReference type="InterPro" id="IPR008030">
    <property type="entry name" value="NmrA-like"/>
</dbReference>
<dbReference type="InterPro" id="IPR036291">
    <property type="entry name" value="NAD(P)-bd_dom_sf"/>
</dbReference>
<dbReference type="Gene3D" id="3.40.50.720">
    <property type="entry name" value="NAD(P)-binding Rossmann-like Domain"/>
    <property type="match status" value="1"/>
</dbReference>
<dbReference type="RefSeq" id="WP_111161823.1">
    <property type="nucleotide sequence ID" value="NZ_PCDP01000038.1"/>
</dbReference>
<feature type="domain" description="NmrA-like" evidence="1">
    <location>
        <begin position="3"/>
        <end position="236"/>
    </location>
</feature>
<dbReference type="OrthoDB" id="7352262at2"/>
<organism evidence="2 3">
    <name type="scientific">Rhizobium tubonense</name>
    <dbReference type="NCBI Taxonomy" id="484088"/>
    <lineage>
        <taxon>Bacteria</taxon>
        <taxon>Pseudomonadati</taxon>
        <taxon>Pseudomonadota</taxon>
        <taxon>Alphaproteobacteria</taxon>
        <taxon>Hyphomicrobiales</taxon>
        <taxon>Rhizobiaceae</taxon>
        <taxon>Rhizobium/Agrobacterium group</taxon>
        <taxon>Rhizobium</taxon>
    </lineage>
</organism>
<keyword evidence="3" id="KW-1185">Reference proteome</keyword>
<accession>A0A2W4CGG4</accession>
<dbReference type="InterPro" id="IPR051604">
    <property type="entry name" value="Ergot_Alk_Oxidoreductase"/>
</dbReference>
<comment type="caution">
    <text evidence="2">The sequence shown here is derived from an EMBL/GenBank/DDBJ whole genome shotgun (WGS) entry which is preliminary data.</text>
</comment>
<protein>
    <submittedName>
        <fullName evidence="2">NmrA family transcriptional regulator</fullName>
    </submittedName>
</protein>
<dbReference type="AlphaFoldDB" id="A0A2W4CGG4"/>
<sequence>MFAITGITGQVGGSVANNLLTEGLSVRAVVRNREKGAVWKERGCELALAEMTDARALTAAFTGAETVFVLIPPTFDPTPGFPETRAVIAALKTALEAARPKKVVCLSTIGAQATEPNLLSQLGLVERELAELSMPIAFLRAAWFIENAAWDVGPARENGTISSFLQPLDKRFPMVAVEDIGALGAKMLQEDWTGQRVVELEGPARVSPLELAAAFAQILGKPISAEPVARETWEALFLSQGMKNPAPRMRMLDGFNEGWIEFEGGEAASVKGKTGLETALLRLVRRA</sequence>
<dbReference type="EMBL" id="PCDP01000038">
    <property type="protein sequence ID" value="PZM12207.1"/>
    <property type="molecule type" value="Genomic_DNA"/>
</dbReference>
<gene>
    <name evidence="2" type="ORF">CPY51_19145</name>
</gene>
<dbReference type="Pfam" id="PF05368">
    <property type="entry name" value="NmrA"/>
    <property type="match status" value="1"/>
</dbReference>
<name>A0A2W4CGG4_9HYPH</name>
<evidence type="ECO:0000313" key="3">
    <source>
        <dbReference type="Proteomes" id="UP000248925"/>
    </source>
</evidence>
<dbReference type="SUPFAM" id="SSF51735">
    <property type="entry name" value="NAD(P)-binding Rossmann-fold domains"/>
    <property type="match status" value="1"/>
</dbReference>
<reference evidence="2 3" key="1">
    <citation type="journal article" date="2018" name="Sci. Rep.">
        <title>Rhizobium tumorigenes sp. nov., a novel plant tumorigenic bacterium isolated from cane gall tumors on thornless blackberry.</title>
        <authorList>
            <person name="Kuzmanovi N."/>
            <person name="Smalla K."/>
            <person name="Gronow S."/>
            <person name="PuBawska J."/>
        </authorList>
    </citation>
    <scope>NUCLEOTIDE SEQUENCE [LARGE SCALE GENOMIC DNA]</scope>
    <source>
        <strain evidence="2 3">CCBAU 85046</strain>
    </source>
</reference>